<dbReference type="InterPro" id="IPR016064">
    <property type="entry name" value="NAD/diacylglycerol_kinase_sf"/>
</dbReference>
<name>A0A3A6QB42_9EURY</name>
<dbReference type="GO" id="GO:0019674">
    <property type="term" value="P:NAD+ metabolic process"/>
    <property type="evidence" value="ECO:0007669"/>
    <property type="project" value="InterPro"/>
</dbReference>
<reference evidence="1 2" key="1">
    <citation type="submission" date="2018-06" db="EMBL/GenBank/DDBJ databases">
        <title>Halonotius sp. F13-13 a new haloarchaeeon isolated from a solar saltern from Isla Cristina, Huelva, Spain.</title>
        <authorList>
            <person name="Duran-Viseras A."/>
            <person name="Sanchez-Porro C."/>
            <person name="Ventosa A."/>
        </authorList>
    </citation>
    <scope>NUCLEOTIDE SEQUENCE [LARGE SCALE GENOMIC DNA]</scope>
    <source>
        <strain evidence="1 2">CECT 7525</strain>
    </source>
</reference>
<keyword evidence="2" id="KW-1185">Reference proteome</keyword>
<accession>A0A3A6QB42</accession>
<comment type="caution">
    <text evidence="1">The sequence shown here is derived from an EMBL/GenBank/DDBJ whole genome shotgun (WGS) entry which is preliminary data.</text>
</comment>
<dbReference type="Proteomes" id="UP000281564">
    <property type="component" value="Unassembled WGS sequence"/>
</dbReference>
<dbReference type="InterPro" id="IPR017437">
    <property type="entry name" value="ATP-NAD_kinase_PpnK-typ_C"/>
</dbReference>
<gene>
    <name evidence="1" type="ORF">DP106_01135</name>
</gene>
<dbReference type="SUPFAM" id="SSF111331">
    <property type="entry name" value="NAD kinase/diacylglycerol kinase-like"/>
    <property type="match status" value="1"/>
</dbReference>
<protein>
    <recommendedName>
        <fullName evidence="3">ATP-NAD kinase</fullName>
    </recommendedName>
</protein>
<dbReference type="EMBL" id="QMDW01000001">
    <property type="protein sequence ID" value="RJX51944.1"/>
    <property type="molecule type" value="Genomic_DNA"/>
</dbReference>
<evidence type="ECO:0000313" key="2">
    <source>
        <dbReference type="Proteomes" id="UP000281564"/>
    </source>
</evidence>
<proteinExistence type="predicted"/>
<dbReference type="Pfam" id="PF20143">
    <property type="entry name" value="NAD_kinase_C"/>
    <property type="match status" value="1"/>
</dbReference>
<dbReference type="Gene3D" id="2.60.200.30">
    <property type="entry name" value="Probable inorganic polyphosphate/atp-NAD kinase, domain 2"/>
    <property type="match status" value="1"/>
</dbReference>
<evidence type="ECO:0000313" key="1">
    <source>
        <dbReference type="EMBL" id="RJX51944.1"/>
    </source>
</evidence>
<dbReference type="AlphaFoldDB" id="A0A3A6QB42"/>
<dbReference type="GO" id="GO:0003951">
    <property type="term" value="F:NAD+ kinase activity"/>
    <property type="evidence" value="ECO:0007669"/>
    <property type="project" value="InterPro"/>
</dbReference>
<evidence type="ECO:0008006" key="3">
    <source>
        <dbReference type="Google" id="ProtNLM"/>
    </source>
</evidence>
<organism evidence="1 2">
    <name type="scientific">Halonotius pteroides</name>
    <dbReference type="NCBI Taxonomy" id="268735"/>
    <lineage>
        <taxon>Archaea</taxon>
        <taxon>Methanobacteriati</taxon>
        <taxon>Methanobacteriota</taxon>
        <taxon>Stenosarchaea group</taxon>
        <taxon>Halobacteria</taxon>
        <taxon>Halobacteriales</taxon>
        <taxon>Haloferacaceae</taxon>
        <taxon>Halonotius</taxon>
    </lineage>
</organism>
<sequence>MGAISMNVAVAQPPADAVADQLREAIAAIDGLNGVDPAAADVLLAVDDATLRAAVDSEHGRPLLVLPASDSDAAPADRSTVLANLAAHATTVPTTSRRVLSVQADDTATRAVRDCAIVTTDPARISEYRVMSEETTVTTFRADGVVVATPLGTATYSRAAGGPRLAPDTGLAVVPIAPFAMTADQWVASPPLTLRVERDDAVTVLADGREVASGGADLTVSVSVAGSITVVDRRRLAERGRNWKNSNESSPQG</sequence>